<dbReference type="PANTHER" id="PTHR43840">
    <property type="entry name" value="MITOCHONDRIAL METAL TRANSPORTER 1-RELATED"/>
    <property type="match status" value="1"/>
</dbReference>
<reference evidence="8 9" key="1">
    <citation type="submission" date="2019-01" db="EMBL/GenBank/DDBJ databases">
        <title>Genome sequencing of strain DFW100M-13.</title>
        <authorList>
            <person name="Heo J."/>
            <person name="Kim S.-J."/>
            <person name="Kim J.-S."/>
            <person name="Hong S.-B."/>
            <person name="Kwon S.-W."/>
        </authorList>
    </citation>
    <scope>NUCLEOTIDE SEQUENCE [LARGE SCALE GENOMIC DNA]</scope>
    <source>
        <strain evidence="8 9">DFW100M-13</strain>
    </source>
</reference>
<accession>A0A4P6ESM1</accession>
<keyword evidence="4 6" id="KW-1133">Transmembrane helix</keyword>
<evidence type="ECO:0000313" key="8">
    <source>
        <dbReference type="EMBL" id="QAY60978.1"/>
    </source>
</evidence>
<sequence length="304" mass="31368">MAAASRSSSRGENRALAVSMAGSAVLGTGGVVWGVIIGSQIVLFDGVVTLAGIMLVLVSMIAARVAASRPTTDYPYGRHAATPLAVTLQGAALVGALVYGASEAVTVIVAGGSAPAGVAVAAYGVVAALASVVVIMLLATHARSSPLAHAELVSWRSGAYLSGVVVLGGVASAVLTANDLDTVAGFLDPSLVLLATILMLPMALGLVREGGRELLEAAPPRELAEQVDAAVERVRRRHDLPVPVVRSTKLGRRLYVDVGFVVPDSDWDVAHEDEVRHELTDELGGLDYDVIAGVIITRDPRLFE</sequence>
<protein>
    <submittedName>
        <fullName evidence="8">Cation transporter</fullName>
    </submittedName>
</protein>
<name>A0A4P6ESM1_9MICO</name>
<feature type="transmembrane region" description="Helical" evidence="6">
    <location>
        <begin position="42"/>
        <end position="63"/>
    </location>
</feature>
<dbReference type="GO" id="GO:0006882">
    <property type="term" value="P:intracellular zinc ion homeostasis"/>
    <property type="evidence" value="ECO:0007669"/>
    <property type="project" value="TreeGrafter"/>
</dbReference>
<organism evidence="8 9">
    <name type="scientific">Microbacterium protaetiae</name>
    <dbReference type="NCBI Taxonomy" id="2509458"/>
    <lineage>
        <taxon>Bacteria</taxon>
        <taxon>Bacillati</taxon>
        <taxon>Actinomycetota</taxon>
        <taxon>Actinomycetes</taxon>
        <taxon>Micrococcales</taxon>
        <taxon>Microbacteriaceae</taxon>
        <taxon>Microbacterium</taxon>
    </lineage>
</organism>
<feature type="transmembrane region" description="Helical" evidence="6">
    <location>
        <begin position="159"/>
        <end position="177"/>
    </location>
</feature>
<dbReference type="Pfam" id="PF01545">
    <property type="entry name" value="Cation_efflux"/>
    <property type="match status" value="1"/>
</dbReference>
<dbReference type="KEGG" id="mprt:ET475_13920"/>
<keyword evidence="3 6" id="KW-0812">Transmembrane</keyword>
<dbReference type="Gene3D" id="1.20.1510.10">
    <property type="entry name" value="Cation efflux protein transmembrane domain"/>
    <property type="match status" value="1"/>
</dbReference>
<dbReference type="GO" id="GO:0005886">
    <property type="term" value="C:plasma membrane"/>
    <property type="evidence" value="ECO:0007669"/>
    <property type="project" value="TreeGrafter"/>
</dbReference>
<dbReference type="EMBL" id="CP035494">
    <property type="protein sequence ID" value="QAY60978.1"/>
    <property type="molecule type" value="Genomic_DNA"/>
</dbReference>
<evidence type="ECO:0000256" key="1">
    <source>
        <dbReference type="ARBA" id="ARBA00004141"/>
    </source>
</evidence>
<dbReference type="RefSeq" id="WP_129391493.1">
    <property type="nucleotide sequence ID" value="NZ_CP035494.1"/>
</dbReference>
<feature type="domain" description="Cation efflux protein transmembrane" evidence="7">
    <location>
        <begin position="17"/>
        <end position="215"/>
    </location>
</feature>
<evidence type="ECO:0000256" key="4">
    <source>
        <dbReference type="ARBA" id="ARBA00022989"/>
    </source>
</evidence>
<dbReference type="InterPro" id="IPR058533">
    <property type="entry name" value="Cation_efflux_TM"/>
</dbReference>
<evidence type="ECO:0000313" key="9">
    <source>
        <dbReference type="Proteomes" id="UP000293995"/>
    </source>
</evidence>
<dbReference type="Proteomes" id="UP000293995">
    <property type="component" value="Chromosome"/>
</dbReference>
<dbReference type="AlphaFoldDB" id="A0A4P6ESM1"/>
<keyword evidence="5 6" id="KW-0472">Membrane</keyword>
<dbReference type="SUPFAM" id="SSF161111">
    <property type="entry name" value="Cation efflux protein transmembrane domain-like"/>
    <property type="match status" value="1"/>
</dbReference>
<dbReference type="InterPro" id="IPR027469">
    <property type="entry name" value="Cation_efflux_TMD_sf"/>
</dbReference>
<dbReference type="GO" id="GO:0015093">
    <property type="term" value="F:ferrous iron transmembrane transporter activity"/>
    <property type="evidence" value="ECO:0007669"/>
    <property type="project" value="TreeGrafter"/>
</dbReference>
<gene>
    <name evidence="8" type="ORF">ET475_13920</name>
</gene>
<feature type="transmembrane region" description="Helical" evidence="6">
    <location>
        <begin position="15"/>
        <end position="36"/>
    </location>
</feature>
<keyword evidence="9" id="KW-1185">Reference proteome</keyword>
<dbReference type="InterPro" id="IPR050291">
    <property type="entry name" value="CDF_Transporter"/>
</dbReference>
<evidence type="ECO:0000256" key="6">
    <source>
        <dbReference type="SAM" id="Phobius"/>
    </source>
</evidence>
<dbReference type="GO" id="GO:0015341">
    <property type="term" value="F:zinc efflux antiporter activity"/>
    <property type="evidence" value="ECO:0007669"/>
    <property type="project" value="TreeGrafter"/>
</dbReference>
<evidence type="ECO:0000256" key="2">
    <source>
        <dbReference type="ARBA" id="ARBA00022448"/>
    </source>
</evidence>
<dbReference type="OrthoDB" id="4475884at2"/>
<comment type="subcellular location">
    <subcellularLocation>
        <location evidence="1">Membrane</location>
        <topology evidence="1">Multi-pass membrane protein</topology>
    </subcellularLocation>
</comment>
<feature type="transmembrane region" description="Helical" evidence="6">
    <location>
        <begin position="189"/>
        <end position="207"/>
    </location>
</feature>
<feature type="transmembrane region" description="Helical" evidence="6">
    <location>
        <begin position="84"/>
        <end position="110"/>
    </location>
</feature>
<evidence type="ECO:0000256" key="3">
    <source>
        <dbReference type="ARBA" id="ARBA00022692"/>
    </source>
</evidence>
<dbReference type="GO" id="GO:0015086">
    <property type="term" value="F:cadmium ion transmembrane transporter activity"/>
    <property type="evidence" value="ECO:0007669"/>
    <property type="project" value="TreeGrafter"/>
</dbReference>
<evidence type="ECO:0000259" key="7">
    <source>
        <dbReference type="Pfam" id="PF01545"/>
    </source>
</evidence>
<feature type="transmembrane region" description="Helical" evidence="6">
    <location>
        <begin position="116"/>
        <end position="138"/>
    </location>
</feature>
<proteinExistence type="predicted"/>
<dbReference type="PANTHER" id="PTHR43840:SF15">
    <property type="entry name" value="MITOCHONDRIAL METAL TRANSPORTER 1-RELATED"/>
    <property type="match status" value="1"/>
</dbReference>
<keyword evidence="2" id="KW-0813">Transport</keyword>
<evidence type="ECO:0000256" key="5">
    <source>
        <dbReference type="ARBA" id="ARBA00023136"/>
    </source>
</evidence>